<dbReference type="RefSeq" id="WP_208017250.1">
    <property type="nucleotide sequence ID" value="NZ_JAGDQJ010000009.1"/>
</dbReference>
<accession>A0ABS3NXB8</accession>
<dbReference type="InterPro" id="IPR010499">
    <property type="entry name" value="AraC_E-bd"/>
</dbReference>
<gene>
    <name evidence="2" type="ORF">J4P90_07910</name>
</gene>
<organism evidence="2 3">
    <name type="scientific">Bacillus arachidis</name>
    <dbReference type="NCBI Taxonomy" id="2819290"/>
    <lineage>
        <taxon>Bacteria</taxon>
        <taxon>Bacillati</taxon>
        <taxon>Bacillota</taxon>
        <taxon>Bacilli</taxon>
        <taxon>Bacillales</taxon>
        <taxon>Bacillaceae</taxon>
        <taxon>Bacillus</taxon>
    </lineage>
</organism>
<sequence length="128" mass="14874">MNTAITEKHIYGKKVRTNNQNTDAILNLWEEFLRLDLKGDVYGVYTNYESDFTGDYDLHIGTEEKLVEESNVIIPAGNYHVVEVDHNDPKGVFNAWVDIWNSDIKRTYKTDFEFYSKDGSIKIFLSVE</sequence>
<dbReference type="SUPFAM" id="SSF55136">
    <property type="entry name" value="Probable bacterial effector-binding domain"/>
    <property type="match status" value="1"/>
</dbReference>
<dbReference type="Pfam" id="PF14526">
    <property type="entry name" value="Cass2"/>
    <property type="match status" value="1"/>
</dbReference>
<evidence type="ECO:0000259" key="1">
    <source>
        <dbReference type="SMART" id="SM00871"/>
    </source>
</evidence>
<keyword evidence="3" id="KW-1185">Reference proteome</keyword>
<dbReference type="InterPro" id="IPR011256">
    <property type="entry name" value="Reg_factor_effector_dom_sf"/>
</dbReference>
<dbReference type="Proteomes" id="UP000677611">
    <property type="component" value="Unassembled WGS sequence"/>
</dbReference>
<feature type="domain" description="AraC effector-binding" evidence="1">
    <location>
        <begin position="1"/>
        <end position="128"/>
    </location>
</feature>
<dbReference type="InterPro" id="IPR029441">
    <property type="entry name" value="Cass2"/>
</dbReference>
<dbReference type="Gene3D" id="3.20.80.10">
    <property type="entry name" value="Regulatory factor, effector binding domain"/>
    <property type="match status" value="1"/>
</dbReference>
<protein>
    <submittedName>
        <fullName evidence="2">GyrI-like domain-containing protein</fullName>
    </submittedName>
</protein>
<evidence type="ECO:0000313" key="2">
    <source>
        <dbReference type="EMBL" id="MBO1625172.1"/>
    </source>
</evidence>
<comment type="caution">
    <text evidence="2">The sequence shown here is derived from an EMBL/GenBank/DDBJ whole genome shotgun (WGS) entry which is preliminary data.</text>
</comment>
<proteinExistence type="predicted"/>
<evidence type="ECO:0000313" key="3">
    <source>
        <dbReference type="Proteomes" id="UP000677611"/>
    </source>
</evidence>
<dbReference type="PANTHER" id="PTHR36444">
    <property type="entry name" value="TRANSCRIPTIONAL REGULATOR PROTEIN YOBU-RELATED"/>
    <property type="match status" value="1"/>
</dbReference>
<dbReference type="SMART" id="SM00871">
    <property type="entry name" value="AraC_E_bind"/>
    <property type="match status" value="1"/>
</dbReference>
<reference evidence="2 3" key="1">
    <citation type="submission" date="2021-03" db="EMBL/GenBank/DDBJ databases">
        <title>Identification of novel Bacillus strains.</title>
        <authorList>
            <person name="Xiao Z."/>
            <person name="Li Y."/>
            <person name="Shen J."/>
        </authorList>
    </citation>
    <scope>NUCLEOTIDE SEQUENCE [LARGE SCALE GENOMIC DNA]</scope>
    <source>
        <strain evidence="2 3">SY8</strain>
    </source>
</reference>
<dbReference type="PANTHER" id="PTHR36444:SF2">
    <property type="entry name" value="TRANSCRIPTIONAL REGULATOR PROTEIN YOBU-RELATED"/>
    <property type="match status" value="1"/>
</dbReference>
<name>A0ABS3NXB8_9BACI</name>
<dbReference type="InterPro" id="IPR053182">
    <property type="entry name" value="YobU-like_regulator"/>
</dbReference>
<dbReference type="EMBL" id="JAGDQJ010000009">
    <property type="protein sequence ID" value="MBO1625172.1"/>
    <property type="molecule type" value="Genomic_DNA"/>
</dbReference>